<comment type="caution">
    <text evidence="4">The sequence shown here is derived from an EMBL/GenBank/DDBJ whole genome shotgun (WGS) entry which is preliminary data.</text>
</comment>
<dbReference type="InterPro" id="IPR017439">
    <property type="entry name" value="Amidohydrolase"/>
</dbReference>
<evidence type="ECO:0000313" key="5">
    <source>
        <dbReference type="Proteomes" id="UP000523007"/>
    </source>
</evidence>
<dbReference type="EC" id="3.5.1.32" evidence="4"/>
<feature type="domain" description="Peptidase M20 dimerisation" evidence="3">
    <location>
        <begin position="211"/>
        <end position="306"/>
    </location>
</feature>
<dbReference type="InterPro" id="IPR036264">
    <property type="entry name" value="Bact_exopeptidase_dim_dom"/>
</dbReference>
<organism evidence="4 5">
    <name type="scientific">Lipingzhangella halophila</name>
    <dbReference type="NCBI Taxonomy" id="1783352"/>
    <lineage>
        <taxon>Bacteria</taxon>
        <taxon>Bacillati</taxon>
        <taxon>Actinomycetota</taxon>
        <taxon>Actinomycetes</taxon>
        <taxon>Streptosporangiales</taxon>
        <taxon>Nocardiopsidaceae</taxon>
        <taxon>Lipingzhangella</taxon>
    </lineage>
</organism>
<dbReference type="GO" id="GO:0019877">
    <property type="term" value="P:diaminopimelate biosynthetic process"/>
    <property type="evidence" value="ECO:0007669"/>
    <property type="project" value="UniProtKB-ARBA"/>
</dbReference>
<dbReference type="SUPFAM" id="SSF53187">
    <property type="entry name" value="Zn-dependent exopeptidases"/>
    <property type="match status" value="1"/>
</dbReference>
<dbReference type="SUPFAM" id="SSF55031">
    <property type="entry name" value="Bacterial exopeptidase dimerisation domain"/>
    <property type="match status" value="1"/>
</dbReference>
<protein>
    <submittedName>
        <fullName evidence="4">Hippurate hydrolase</fullName>
        <ecNumber evidence="4">3.5.1.32</ecNumber>
    </submittedName>
</protein>
<dbReference type="RefSeq" id="WP_184581366.1">
    <property type="nucleotide sequence ID" value="NZ_JACHJT010000001.1"/>
</dbReference>
<evidence type="ECO:0000259" key="3">
    <source>
        <dbReference type="Pfam" id="PF07687"/>
    </source>
</evidence>
<dbReference type="AlphaFoldDB" id="A0A7W7W5F8"/>
<dbReference type="GO" id="GO:0050118">
    <property type="term" value="F:N-acetyldiaminopimelate deacetylase activity"/>
    <property type="evidence" value="ECO:0007669"/>
    <property type="project" value="UniProtKB-ARBA"/>
</dbReference>
<dbReference type="InterPro" id="IPR011650">
    <property type="entry name" value="Peptidase_M20_dimer"/>
</dbReference>
<accession>A0A7W7W5F8</accession>
<dbReference type="Pfam" id="PF01546">
    <property type="entry name" value="Peptidase_M20"/>
    <property type="match status" value="1"/>
</dbReference>
<evidence type="ECO:0000256" key="1">
    <source>
        <dbReference type="ARBA" id="ARBA00022801"/>
    </source>
</evidence>
<dbReference type="Gene3D" id="3.30.70.360">
    <property type="match status" value="1"/>
</dbReference>
<dbReference type="GO" id="GO:0047980">
    <property type="term" value="F:hippurate hydrolase activity"/>
    <property type="evidence" value="ECO:0007669"/>
    <property type="project" value="UniProtKB-EC"/>
</dbReference>
<dbReference type="Proteomes" id="UP000523007">
    <property type="component" value="Unassembled WGS sequence"/>
</dbReference>
<dbReference type="FunFam" id="3.30.70.360:FF:000001">
    <property type="entry name" value="N-acetyldiaminopimelate deacetylase"/>
    <property type="match status" value="1"/>
</dbReference>
<gene>
    <name evidence="4" type="ORF">F4561_004629</name>
</gene>
<name>A0A7W7W5F8_9ACTN</name>
<dbReference type="InterPro" id="IPR002933">
    <property type="entry name" value="Peptidase_M20"/>
</dbReference>
<feature type="compositionally biased region" description="Pro residues" evidence="2">
    <location>
        <begin position="578"/>
        <end position="606"/>
    </location>
</feature>
<dbReference type="Pfam" id="PF07687">
    <property type="entry name" value="M20_dimer"/>
    <property type="match status" value="1"/>
</dbReference>
<evidence type="ECO:0000256" key="2">
    <source>
        <dbReference type="SAM" id="MobiDB-lite"/>
    </source>
</evidence>
<feature type="region of interest" description="Disordered" evidence="2">
    <location>
        <begin position="438"/>
        <end position="637"/>
    </location>
</feature>
<dbReference type="EMBL" id="JACHJT010000001">
    <property type="protein sequence ID" value="MBB4933809.1"/>
    <property type="molecule type" value="Genomic_DNA"/>
</dbReference>
<keyword evidence="1 4" id="KW-0378">Hydrolase</keyword>
<dbReference type="Gene3D" id="3.40.630.10">
    <property type="entry name" value="Zn peptidases"/>
    <property type="match status" value="1"/>
</dbReference>
<feature type="compositionally biased region" description="Low complexity" evidence="2">
    <location>
        <begin position="497"/>
        <end position="516"/>
    </location>
</feature>
<keyword evidence="5" id="KW-1185">Reference proteome</keyword>
<dbReference type="NCBIfam" id="TIGR01891">
    <property type="entry name" value="amidohydrolases"/>
    <property type="match status" value="1"/>
</dbReference>
<feature type="compositionally biased region" description="Pro residues" evidence="2">
    <location>
        <begin position="462"/>
        <end position="494"/>
    </location>
</feature>
<dbReference type="PANTHER" id="PTHR11014">
    <property type="entry name" value="PEPTIDASE M20 FAMILY MEMBER"/>
    <property type="match status" value="1"/>
</dbReference>
<reference evidence="4 5" key="1">
    <citation type="submission" date="2020-08" db="EMBL/GenBank/DDBJ databases">
        <title>Sequencing the genomes of 1000 actinobacteria strains.</title>
        <authorList>
            <person name="Klenk H.-P."/>
        </authorList>
    </citation>
    <scope>NUCLEOTIDE SEQUENCE [LARGE SCALE GENOMIC DNA]</scope>
    <source>
        <strain evidence="4 5">DSM 102030</strain>
    </source>
</reference>
<proteinExistence type="predicted"/>
<dbReference type="PANTHER" id="PTHR11014:SF63">
    <property type="entry name" value="METALLOPEPTIDASE, PUTATIVE (AFU_ORTHOLOGUE AFUA_6G09600)-RELATED"/>
    <property type="match status" value="1"/>
</dbReference>
<sequence>MEEVPHAVDPRRVAEHSSVVMRLVDEVFPLVEGFYVDLHKNPELSHHEHRTARAVAEWLGRAGFEVETGVGGTGVVGVLRNGDGPTVLLRADMDALPLLEKTGLPYASTARGIDDGGNDVPVMHACGHDAHTACLVGAADLLAGARDRWSGTLMVVAQPAEETIDGAPAMLDDGLYTRYGRPDIALAQHLGPQPAGMVSHRAGVILGATSTLKVRIFGTGGNASQPHLTVDPVVIASSIVARVQSVVGREVSPSEMAVVTVGVLRAGTRANVIPDEAYLEINTRALNQTVSHRLHSAIERIIRAEASASGAAREPEIEVVEEAGVTSNEPEATRQVAQAHRAYFGDAYVIDLPEPFTGSEDFGAFGLPGDPDPVPYVYWFIGATPHDVWQAAPGQTPYEKLEAVPGNHSPYFAPEREPTLTAGLAALTVAALTYLGRPDSSPPAGQRPAFLQDTPQGTPVINAPPPEELAEPVPGPPPESFAPPAGEPVAPPGGAPLGAPAPEGEPAIGGPPAYAAFDEPAPRADTDPSPYDPVPDYGDGGAGSTLAADPADLLNDDDPEGAPNGGMPDPGGGQPNGPAFPAPPPQGPPVAAAPPPPDSEPYPAEQPWPADRPYYGYAPYEANEQPQDPPEDPPYRL</sequence>
<evidence type="ECO:0000313" key="4">
    <source>
        <dbReference type="EMBL" id="MBB4933809.1"/>
    </source>
</evidence>